<dbReference type="AlphaFoldDB" id="A0A4Y9XQJ9"/>
<protein>
    <submittedName>
        <fullName evidence="2">Uncharacterized protein</fullName>
    </submittedName>
</protein>
<evidence type="ECO:0000313" key="3">
    <source>
        <dbReference type="Proteomes" id="UP000298327"/>
    </source>
</evidence>
<keyword evidence="3" id="KW-1185">Reference proteome</keyword>
<dbReference type="OrthoDB" id="76224at2759"/>
<sequence>MSKERAQHSKEKERQKQKKAKGSKDKERVPERLGAGLDFGEFDYDALKADDDAEIWLIRVPADIKPKHLADLQLDAPRAGRSGLVGSLARKERTYDVWASDPRGSGEHGHAAWARSSPRPPCSSRARPRAGSSSSRVRQPRNQSPATSSSPPRPHAPHAPPRHPLARPPSPLCSCRTRRATPTPAHILTHSFRPLGATHVVEPAADYATMEVEEGEGTGVTSKDKGHEWERGGGKKSKDAGAGKKRKGAEDSPKVSKKAKRAKVDS</sequence>
<feature type="region of interest" description="Disordered" evidence="1">
    <location>
        <begin position="206"/>
        <end position="266"/>
    </location>
</feature>
<accession>A0A4Y9XQJ9</accession>
<evidence type="ECO:0000313" key="2">
    <source>
        <dbReference type="EMBL" id="TFY51643.1"/>
    </source>
</evidence>
<feature type="compositionally biased region" description="Basic residues" evidence="1">
    <location>
        <begin position="255"/>
        <end position="266"/>
    </location>
</feature>
<evidence type="ECO:0000256" key="1">
    <source>
        <dbReference type="SAM" id="MobiDB-lite"/>
    </source>
</evidence>
<dbReference type="EMBL" id="SEOQ01001469">
    <property type="protein sequence ID" value="TFY51643.1"/>
    <property type="molecule type" value="Genomic_DNA"/>
</dbReference>
<feature type="region of interest" description="Disordered" evidence="1">
    <location>
        <begin position="70"/>
        <end position="178"/>
    </location>
</feature>
<feature type="region of interest" description="Disordered" evidence="1">
    <location>
        <begin position="1"/>
        <end position="32"/>
    </location>
</feature>
<comment type="caution">
    <text evidence="2">The sequence shown here is derived from an EMBL/GenBank/DDBJ whole genome shotgun (WGS) entry which is preliminary data.</text>
</comment>
<reference evidence="2 3" key="1">
    <citation type="submission" date="2019-02" db="EMBL/GenBank/DDBJ databases">
        <title>Genome sequencing of the rare red list fungi Dentipellis fragilis.</title>
        <authorList>
            <person name="Buettner E."/>
            <person name="Kellner H."/>
        </authorList>
    </citation>
    <scope>NUCLEOTIDE SEQUENCE [LARGE SCALE GENOMIC DNA]</scope>
    <source>
        <strain evidence="2 3">DSM 105465</strain>
    </source>
</reference>
<feature type="compositionally biased region" description="Basic and acidic residues" evidence="1">
    <location>
        <begin position="22"/>
        <end position="31"/>
    </location>
</feature>
<dbReference type="Proteomes" id="UP000298327">
    <property type="component" value="Unassembled WGS sequence"/>
</dbReference>
<proteinExistence type="predicted"/>
<feature type="compositionally biased region" description="Basic and acidic residues" evidence="1">
    <location>
        <begin position="1"/>
        <end position="14"/>
    </location>
</feature>
<dbReference type="Pfam" id="PF08208">
    <property type="entry name" value="RNA_polI_A34"/>
    <property type="match status" value="1"/>
</dbReference>
<dbReference type="GO" id="GO:0006360">
    <property type="term" value="P:transcription by RNA polymerase I"/>
    <property type="evidence" value="ECO:0007669"/>
    <property type="project" value="InterPro"/>
</dbReference>
<gene>
    <name evidence="2" type="ORF">EVG20_g10905</name>
</gene>
<dbReference type="Gene3D" id="6.20.250.70">
    <property type="match status" value="1"/>
</dbReference>
<feature type="compositionally biased region" description="Basic and acidic residues" evidence="1">
    <location>
        <begin position="222"/>
        <end position="254"/>
    </location>
</feature>
<feature type="compositionally biased region" description="Low complexity" evidence="1">
    <location>
        <begin position="111"/>
        <end position="137"/>
    </location>
</feature>
<name>A0A4Y9XQJ9_9AGAM</name>
<organism evidence="2 3">
    <name type="scientific">Dentipellis fragilis</name>
    <dbReference type="NCBI Taxonomy" id="205917"/>
    <lineage>
        <taxon>Eukaryota</taxon>
        <taxon>Fungi</taxon>
        <taxon>Dikarya</taxon>
        <taxon>Basidiomycota</taxon>
        <taxon>Agaricomycotina</taxon>
        <taxon>Agaricomycetes</taxon>
        <taxon>Russulales</taxon>
        <taxon>Hericiaceae</taxon>
        <taxon>Dentipellis</taxon>
    </lineage>
</organism>
<dbReference type="InterPro" id="IPR013240">
    <property type="entry name" value="DNA-dir_RNA_pol1_su_RPA34"/>
</dbReference>